<feature type="domain" description="MULE transposase" evidence="1">
    <location>
        <begin position="6"/>
        <end position="75"/>
    </location>
</feature>
<comment type="caution">
    <text evidence="2">The sequence shown here is derived from an EMBL/GenBank/DDBJ whole genome shotgun (WGS) entry which is preliminary data.</text>
</comment>
<protein>
    <submittedName>
        <fullName evidence="2">SWIM-type domain-containing protein</fullName>
    </submittedName>
</protein>
<evidence type="ECO:0000313" key="3">
    <source>
        <dbReference type="Proteomes" id="UP000478052"/>
    </source>
</evidence>
<dbReference type="AlphaFoldDB" id="A0A6G0Z559"/>
<gene>
    <name evidence="2" type="ORF">FWK35_00006966</name>
</gene>
<proteinExistence type="predicted"/>
<dbReference type="PANTHER" id="PTHR35385">
    <property type="entry name" value="PROTEIN B, PUTATIVE-RELATED-RELATED"/>
    <property type="match status" value="1"/>
</dbReference>
<keyword evidence="3" id="KW-1185">Reference proteome</keyword>
<name>A0A6G0Z559_APHCR</name>
<organism evidence="2 3">
    <name type="scientific">Aphis craccivora</name>
    <name type="common">Cowpea aphid</name>
    <dbReference type="NCBI Taxonomy" id="307492"/>
    <lineage>
        <taxon>Eukaryota</taxon>
        <taxon>Metazoa</taxon>
        <taxon>Ecdysozoa</taxon>
        <taxon>Arthropoda</taxon>
        <taxon>Hexapoda</taxon>
        <taxon>Insecta</taxon>
        <taxon>Pterygota</taxon>
        <taxon>Neoptera</taxon>
        <taxon>Paraneoptera</taxon>
        <taxon>Hemiptera</taxon>
        <taxon>Sternorrhyncha</taxon>
        <taxon>Aphidomorpha</taxon>
        <taxon>Aphidoidea</taxon>
        <taxon>Aphididae</taxon>
        <taxon>Aphidini</taxon>
        <taxon>Aphis</taxon>
        <taxon>Aphis</taxon>
    </lineage>
</organism>
<evidence type="ECO:0000313" key="2">
    <source>
        <dbReference type="EMBL" id="KAF0765565.1"/>
    </source>
</evidence>
<dbReference type="EMBL" id="VUJU01001373">
    <property type="protein sequence ID" value="KAF0765565.1"/>
    <property type="molecule type" value="Genomic_DNA"/>
</dbReference>
<sequence length="186" mass="21236">MVSGAAPWGVLITKGQSEESYKAGFLLIKNNLQNALDGKSFPTIFLTDNSDAEINALKAVWPNSKSLFCMFHVYKLFGGGFGMERWCLAWRDHTNRGHHTNNFSKVSVRIFKENLLCRVKAYNVVSIVDFCCTKLEDYYRRKFQEFSNDRNPTACRPATSDNSHPKKKPRNLLHNIKNCVTNAKSH</sequence>
<dbReference type="OrthoDB" id="6370835at2759"/>
<dbReference type="Pfam" id="PF10551">
    <property type="entry name" value="MULE"/>
    <property type="match status" value="1"/>
</dbReference>
<accession>A0A6G0Z559</accession>
<evidence type="ECO:0000259" key="1">
    <source>
        <dbReference type="Pfam" id="PF10551"/>
    </source>
</evidence>
<dbReference type="InterPro" id="IPR018289">
    <property type="entry name" value="MULE_transposase_dom"/>
</dbReference>
<reference evidence="2 3" key="1">
    <citation type="submission" date="2019-08" db="EMBL/GenBank/DDBJ databases">
        <title>Whole genome of Aphis craccivora.</title>
        <authorList>
            <person name="Voronova N.V."/>
            <person name="Shulinski R.S."/>
            <person name="Bandarenka Y.V."/>
            <person name="Zhorov D.G."/>
            <person name="Warner D."/>
        </authorList>
    </citation>
    <scope>NUCLEOTIDE SEQUENCE [LARGE SCALE GENOMIC DNA]</scope>
    <source>
        <strain evidence="2">180601</strain>
        <tissue evidence="2">Whole Body</tissue>
    </source>
</reference>
<dbReference type="PANTHER" id="PTHR35385:SF2">
    <property type="entry name" value="PROTEIN B, PUTATIVE-RELATED"/>
    <property type="match status" value="1"/>
</dbReference>
<dbReference type="Proteomes" id="UP000478052">
    <property type="component" value="Unassembled WGS sequence"/>
</dbReference>